<dbReference type="RefSeq" id="WP_094924717.1">
    <property type="nucleotide sequence ID" value="NZ_NPIA01000004.1"/>
</dbReference>
<feature type="transmembrane region" description="Helical" evidence="1">
    <location>
        <begin position="6"/>
        <end position="22"/>
    </location>
</feature>
<name>A0A263BV82_9BACI</name>
<keyword evidence="3" id="KW-1185">Reference proteome</keyword>
<evidence type="ECO:0000313" key="3">
    <source>
        <dbReference type="Proteomes" id="UP000217083"/>
    </source>
</evidence>
<keyword evidence="1" id="KW-1133">Transmembrane helix</keyword>
<evidence type="ECO:0000256" key="1">
    <source>
        <dbReference type="SAM" id="Phobius"/>
    </source>
</evidence>
<dbReference type="EMBL" id="NPIA01000004">
    <property type="protein sequence ID" value="OZM57076.1"/>
    <property type="molecule type" value="Genomic_DNA"/>
</dbReference>
<gene>
    <name evidence="2" type="ORF">CIB95_09945</name>
</gene>
<protein>
    <submittedName>
        <fullName evidence="2">Uncharacterized protein</fullName>
    </submittedName>
</protein>
<proteinExistence type="predicted"/>
<reference evidence="3" key="1">
    <citation type="submission" date="2017-08" db="EMBL/GenBank/DDBJ databases">
        <authorList>
            <person name="Huang Z."/>
        </authorList>
    </citation>
    <scope>NUCLEOTIDE SEQUENCE [LARGE SCALE GENOMIC DNA]</scope>
    <source>
        <strain evidence="3">SA5d-4</strain>
    </source>
</reference>
<dbReference type="Proteomes" id="UP000217083">
    <property type="component" value="Unassembled WGS sequence"/>
</dbReference>
<evidence type="ECO:0000313" key="2">
    <source>
        <dbReference type="EMBL" id="OZM57076.1"/>
    </source>
</evidence>
<comment type="caution">
    <text evidence="2">The sequence shown here is derived from an EMBL/GenBank/DDBJ whole genome shotgun (WGS) entry which is preliminary data.</text>
</comment>
<keyword evidence="1" id="KW-0812">Transmembrane</keyword>
<sequence>MLKKLGIYVVVTLLAICIFSRIKELMRVEVVAQGKELNDELVNYSEPSENFKIQFSKGKIFQKINTALKERGLAEKASCSVIGSEQYFMVEAKIEPKVVEDEDLTKIQLVINEILIINGYDADKFNIYIQ</sequence>
<accession>A0A263BV82</accession>
<dbReference type="AlphaFoldDB" id="A0A263BV82"/>
<reference evidence="2 3" key="2">
    <citation type="submission" date="2017-09" db="EMBL/GenBank/DDBJ databases">
        <title>Bacillus patelloidae sp. nov., isolated from the intestinal tract of a marine limpet.</title>
        <authorList>
            <person name="Liu R."/>
            <person name="Dong C."/>
            <person name="Shao Z."/>
        </authorList>
    </citation>
    <scope>NUCLEOTIDE SEQUENCE [LARGE SCALE GENOMIC DNA]</scope>
    <source>
        <strain evidence="2 3">SA5d-4</strain>
    </source>
</reference>
<keyword evidence="1" id="KW-0472">Membrane</keyword>
<organism evidence="2 3">
    <name type="scientific">Lottiidibacillus patelloidae</name>
    <dbReference type="NCBI Taxonomy" id="2670334"/>
    <lineage>
        <taxon>Bacteria</taxon>
        <taxon>Bacillati</taxon>
        <taxon>Bacillota</taxon>
        <taxon>Bacilli</taxon>
        <taxon>Bacillales</taxon>
        <taxon>Bacillaceae</taxon>
        <taxon>Lottiidibacillus</taxon>
    </lineage>
</organism>